<reference evidence="2 3" key="1">
    <citation type="submission" date="2014-03" db="EMBL/GenBank/DDBJ databases">
        <title>Bradyrhizobium valentinum sp. nov., isolated from effective nodules of Lupinus mariae-josephae, a lupine endemic of basic-lime soils in Eastern Spain.</title>
        <authorList>
            <person name="Duran D."/>
            <person name="Rey L."/>
            <person name="Navarro A."/>
            <person name="Busquets A."/>
            <person name="Imperial J."/>
            <person name="Ruiz-Argueso T."/>
        </authorList>
    </citation>
    <scope>NUCLEOTIDE SEQUENCE [LARGE SCALE GENOMIC DNA]</scope>
    <source>
        <strain evidence="2 3">PAC68</strain>
    </source>
</reference>
<keyword evidence="1" id="KW-0812">Transmembrane</keyword>
<evidence type="ECO:0000313" key="2">
    <source>
        <dbReference type="EMBL" id="KRR05336.1"/>
    </source>
</evidence>
<gene>
    <name evidence="2" type="ORF">CQ12_19960</name>
</gene>
<keyword evidence="1" id="KW-0472">Membrane</keyword>
<name>A0A0R3LBR9_9BRAD</name>
<evidence type="ECO:0000256" key="1">
    <source>
        <dbReference type="SAM" id="Phobius"/>
    </source>
</evidence>
<comment type="caution">
    <text evidence="2">The sequence shown here is derived from an EMBL/GenBank/DDBJ whole genome shotgun (WGS) entry which is preliminary data.</text>
</comment>
<accession>A0A0R3LBR9</accession>
<dbReference type="OrthoDB" id="7861438at2"/>
<feature type="transmembrane region" description="Helical" evidence="1">
    <location>
        <begin position="12"/>
        <end position="32"/>
    </location>
</feature>
<keyword evidence="1" id="KW-1133">Transmembrane helix</keyword>
<evidence type="ECO:0000313" key="3">
    <source>
        <dbReference type="Proteomes" id="UP000050863"/>
    </source>
</evidence>
<protein>
    <submittedName>
        <fullName evidence="2">Uncharacterized protein</fullName>
    </submittedName>
</protein>
<dbReference type="STRING" id="280332.CQ12_19960"/>
<proteinExistence type="predicted"/>
<feature type="transmembrane region" description="Helical" evidence="1">
    <location>
        <begin position="38"/>
        <end position="57"/>
    </location>
</feature>
<sequence length="122" mass="13914">MEEMRRIAYETVLRACGFASLAIFCVMIGLSFLPRSAFQAGGFLSILMTLILVLKAWEARTKDHRRTEMWLYLSKENRPPQASAQRTVSMVMRETYLLFASWTAVISIVMWSIALVFSVIGL</sequence>
<dbReference type="Proteomes" id="UP000050863">
    <property type="component" value="Unassembled WGS sequence"/>
</dbReference>
<feature type="transmembrane region" description="Helical" evidence="1">
    <location>
        <begin position="96"/>
        <end position="120"/>
    </location>
</feature>
<dbReference type="AlphaFoldDB" id="A0A0R3LBR9"/>
<dbReference type="EMBL" id="LLXZ01000123">
    <property type="protein sequence ID" value="KRR05336.1"/>
    <property type="molecule type" value="Genomic_DNA"/>
</dbReference>
<keyword evidence="3" id="KW-1185">Reference proteome</keyword>
<dbReference type="RefSeq" id="WP_057837151.1">
    <property type="nucleotide sequence ID" value="NZ_LLXZ01000123.1"/>
</dbReference>
<organism evidence="2 3">
    <name type="scientific">Bradyrhizobium jicamae</name>
    <dbReference type="NCBI Taxonomy" id="280332"/>
    <lineage>
        <taxon>Bacteria</taxon>
        <taxon>Pseudomonadati</taxon>
        <taxon>Pseudomonadota</taxon>
        <taxon>Alphaproteobacteria</taxon>
        <taxon>Hyphomicrobiales</taxon>
        <taxon>Nitrobacteraceae</taxon>
        <taxon>Bradyrhizobium</taxon>
    </lineage>
</organism>